<feature type="region of interest" description="Disordered" evidence="1">
    <location>
        <begin position="1"/>
        <end position="22"/>
    </location>
</feature>
<name>A0A841G017_9ACTN</name>
<evidence type="ECO:0000256" key="1">
    <source>
        <dbReference type="SAM" id="MobiDB-lite"/>
    </source>
</evidence>
<evidence type="ECO:0000313" key="2">
    <source>
        <dbReference type="EMBL" id="MBB6039298.1"/>
    </source>
</evidence>
<dbReference type="Proteomes" id="UP000548476">
    <property type="component" value="Unassembled WGS sequence"/>
</dbReference>
<evidence type="ECO:0000313" key="3">
    <source>
        <dbReference type="Proteomes" id="UP000548476"/>
    </source>
</evidence>
<gene>
    <name evidence="2" type="ORF">HNR73_007192</name>
</gene>
<accession>A0A841G017</accession>
<dbReference type="RefSeq" id="WP_184792391.1">
    <property type="nucleotide sequence ID" value="NZ_BONT01000077.1"/>
</dbReference>
<sequence>MTDAEPVLQPSGGARPPDNAPGDLAFTTVKYMVANGPTAVVAGSEAEGKLLAVHAVRARCDDLGWVPPTVADLEIEGSSPDGEGGRTFRVASLDRALTATVHVPAETPGASIAVTLSKIDEQDAWNDDGFAWDS</sequence>
<keyword evidence="3" id="KW-1185">Reference proteome</keyword>
<comment type="caution">
    <text evidence="2">The sequence shown here is derived from an EMBL/GenBank/DDBJ whole genome shotgun (WGS) entry which is preliminary data.</text>
</comment>
<dbReference type="AlphaFoldDB" id="A0A841G017"/>
<dbReference type="EMBL" id="JACHGT010000021">
    <property type="protein sequence ID" value="MBB6039298.1"/>
    <property type="molecule type" value="Genomic_DNA"/>
</dbReference>
<organism evidence="2 3">
    <name type="scientific">Phytomonospora endophytica</name>
    <dbReference type="NCBI Taxonomy" id="714109"/>
    <lineage>
        <taxon>Bacteria</taxon>
        <taxon>Bacillati</taxon>
        <taxon>Actinomycetota</taxon>
        <taxon>Actinomycetes</taxon>
        <taxon>Micromonosporales</taxon>
        <taxon>Micromonosporaceae</taxon>
        <taxon>Phytomonospora</taxon>
    </lineage>
</organism>
<proteinExistence type="predicted"/>
<reference evidence="2 3" key="1">
    <citation type="submission" date="2020-08" db="EMBL/GenBank/DDBJ databases">
        <title>Genomic Encyclopedia of Type Strains, Phase IV (KMG-IV): sequencing the most valuable type-strain genomes for metagenomic binning, comparative biology and taxonomic classification.</title>
        <authorList>
            <person name="Goeker M."/>
        </authorList>
    </citation>
    <scope>NUCLEOTIDE SEQUENCE [LARGE SCALE GENOMIC DNA]</scope>
    <source>
        <strain evidence="2 3">YIM 65646</strain>
    </source>
</reference>
<protein>
    <submittedName>
        <fullName evidence="2">Uncharacterized protein</fullName>
    </submittedName>
</protein>